<dbReference type="HOGENOM" id="CLU_203563_0_0_1"/>
<gene>
    <name evidence="1" type="ORF">HETIRDRAFT_311549</name>
</gene>
<dbReference type="KEGG" id="hir:HETIRDRAFT_311549"/>
<accession>W4KIS8</accession>
<sequence length="54" mass="6284">QIMCCLEVFQVFMVCLDLEGMSCSFEVVVPIFQSFYDGQKFMVMDVIILFSWGE</sequence>
<dbReference type="RefSeq" id="XP_009542454.1">
    <property type="nucleotide sequence ID" value="XM_009544159.1"/>
</dbReference>
<evidence type="ECO:0000313" key="1">
    <source>
        <dbReference type="EMBL" id="ETW85614.1"/>
    </source>
</evidence>
<evidence type="ECO:0000313" key="2">
    <source>
        <dbReference type="Proteomes" id="UP000030671"/>
    </source>
</evidence>
<dbReference type="AlphaFoldDB" id="W4KIS8"/>
<dbReference type="GeneID" id="20669881"/>
<feature type="non-terminal residue" evidence="1">
    <location>
        <position position="1"/>
    </location>
</feature>
<proteinExistence type="predicted"/>
<dbReference type="Proteomes" id="UP000030671">
    <property type="component" value="Unassembled WGS sequence"/>
</dbReference>
<reference evidence="1 2" key="1">
    <citation type="journal article" date="2012" name="New Phytol.">
        <title>Insight into trade-off between wood decay and parasitism from the genome of a fungal forest pathogen.</title>
        <authorList>
            <person name="Olson A."/>
            <person name="Aerts A."/>
            <person name="Asiegbu F."/>
            <person name="Belbahri L."/>
            <person name="Bouzid O."/>
            <person name="Broberg A."/>
            <person name="Canback B."/>
            <person name="Coutinho P.M."/>
            <person name="Cullen D."/>
            <person name="Dalman K."/>
            <person name="Deflorio G."/>
            <person name="van Diepen L.T."/>
            <person name="Dunand C."/>
            <person name="Duplessis S."/>
            <person name="Durling M."/>
            <person name="Gonthier P."/>
            <person name="Grimwood J."/>
            <person name="Fossdal C.G."/>
            <person name="Hansson D."/>
            <person name="Henrissat B."/>
            <person name="Hietala A."/>
            <person name="Himmelstrand K."/>
            <person name="Hoffmeister D."/>
            <person name="Hogberg N."/>
            <person name="James T.Y."/>
            <person name="Karlsson M."/>
            <person name="Kohler A."/>
            <person name="Kues U."/>
            <person name="Lee Y.H."/>
            <person name="Lin Y.C."/>
            <person name="Lind M."/>
            <person name="Lindquist E."/>
            <person name="Lombard V."/>
            <person name="Lucas S."/>
            <person name="Lunden K."/>
            <person name="Morin E."/>
            <person name="Murat C."/>
            <person name="Park J."/>
            <person name="Raffaello T."/>
            <person name="Rouze P."/>
            <person name="Salamov A."/>
            <person name="Schmutz J."/>
            <person name="Solheim H."/>
            <person name="Stahlberg J."/>
            <person name="Velez H."/>
            <person name="de Vries R.P."/>
            <person name="Wiebenga A."/>
            <person name="Woodward S."/>
            <person name="Yakovlev I."/>
            <person name="Garbelotto M."/>
            <person name="Martin F."/>
            <person name="Grigoriev I.V."/>
            <person name="Stenlid J."/>
        </authorList>
    </citation>
    <scope>NUCLEOTIDE SEQUENCE [LARGE SCALE GENOMIC DNA]</scope>
    <source>
        <strain evidence="1 2">TC 32-1</strain>
    </source>
</reference>
<dbReference type="InParanoid" id="W4KIS8"/>
<keyword evidence="2" id="KW-1185">Reference proteome</keyword>
<dbReference type="EMBL" id="KI925455">
    <property type="protein sequence ID" value="ETW85614.1"/>
    <property type="molecule type" value="Genomic_DNA"/>
</dbReference>
<name>W4KIS8_HETIT</name>
<organism evidence="1 2">
    <name type="scientific">Heterobasidion irregulare (strain TC 32-1)</name>
    <dbReference type="NCBI Taxonomy" id="747525"/>
    <lineage>
        <taxon>Eukaryota</taxon>
        <taxon>Fungi</taxon>
        <taxon>Dikarya</taxon>
        <taxon>Basidiomycota</taxon>
        <taxon>Agaricomycotina</taxon>
        <taxon>Agaricomycetes</taxon>
        <taxon>Russulales</taxon>
        <taxon>Bondarzewiaceae</taxon>
        <taxon>Heterobasidion</taxon>
        <taxon>Heterobasidion annosum species complex</taxon>
    </lineage>
</organism>
<protein>
    <submittedName>
        <fullName evidence="1">Uncharacterized protein</fullName>
    </submittedName>
</protein>